<dbReference type="InterPro" id="IPR027417">
    <property type="entry name" value="P-loop_NTPase"/>
</dbReference>
<dbReference type="Proteomes" id="UP000634179">
    <property type="component" value="Unassembled WGS sequence"/>
</dbReference>
<proteinExistence type="predicted"/>
<dbReference type="AlphaFoldDB" id="A0AA41CFE3"/>
<evidence type="ECO:0000313" key="1">
    <source>
        <dbReference type="EMBL" id="MBH1792174.1"/>
    </source>
</evidence>
<name>A0AA41CFE3_STEMA</name>
<accession>A0AA41CFE3</accession>
<protein>
    <submittedName>
        <fullName evidence="1">Uncharacterized protein</fullName>
    </submittedName>
</protein>
<organism evidence="1 2">
    <name type="scientific">Stenotrophomonas maltophilia</name>
    <name type="common">Pseudomonas maltophilia</name>
    <name type="synonym">Xanthomonas maltophilia</name>
    <dbReference type="NCBI Taxonomy" id="40324"/>
    <lineage>
        <taxon>Bacteria</taxon>
        <taxon>Pseudomonadati</taxon>
        <taxon>Pseudomonadota</taxon>
        <taxon>Gammaproteobacteria</taxon>
        <taxon>Lysobacterales</taxon>
        <taxon>Lysobacteraceae</taxon>
        <taxon>Stenotrophomonas</taxon>
        <taxon>Stenotrophomonas maltophilia group</taxon>
    </lineage>
</organism>
<dbReference type="EMBL" id="JADUOV010000020">
    <property type="protein sequence ID" value="MBH1792174.1"/>
    <property type="molecule type" value="Genomic_DNA"/>
</dbReference>
<reference evidence="1" key="1">
    <citation type="submission" date="2020-11" db="EMBL/GenBank/DDBJ databases">
        <title>Enhanced detection system for hospital associated transmission using whole genome sequencing surveillance.</title>
        <authorList>
            <person name="Harrison L.H."/>
            <person name="Van Tyne D."/>
            <person name="Marsh J.W."/>
            <person name="Griffith M.P."/>
            <person name="Snyder D.J."/>
            <person name="Cooper V.S."/>
            <person name="Mustapha M."/>
        </authorList>
    </citation>
    <scope>NUCLEOTIDE SEQUENCE</scope>
    <source>
        <strain evidence="1">STEN00053</strain>
    </source>
</reference>
<comment type="caution">
    <text evidence="1">The sequence shown here is derived from an EMBL/GenBank/DDBJ whole genome shotgun (WGS) entry which is preliminary data.</text>
</comment>
<evidence type="ECO:0000313" key="2">
    <source>
        <dbReference type="Proteomes" id="UP000634179"/>
    </source>
</evidence>
<gene>
    <name evidence="1" type="ORF">I5V89_20160</name>
</gene>
<dbReference type="SUPFAM" id="SSF52540">
    <property type="entry name" value="P-loop containing nucleoside triphosphate hydrolases"/>
    <property type="match status" value="1"/>
</dbReference>
<sequence length="426" mass="47800">MRTHEVFGIQPEVRENSYVDRGSLDTEFKKLLDRRQTHIAIRGASKSGKSWLRQRILDNPIIVQCRISYGVTDIYRDALARLDIKLEVERGTESNWGGKITAAGEAGFKLIAKVEGGAEGSYDRTNSRTEKTVGKDIHDLEFIAALIRESGRTLVIEDFHYLPTKVQSEFSFDLKTLWDYRTFVVVVGVWISENMLITLNPDLSDRIEELSVTWSEAELGSVFVKGCSVLNLHPDDAVTAKLASISYESVGLLQKLALRYLDDELGISEGGPHSVAIDIQDLRKIDDAAMHVSEQLNQLYQTFARRVCDGIRSRTNATGIYAHAMAAIMAASDKELSTGISAKSVHAVAHQRQPRVQLSNLKLVLSKFPELQVDDQGRGLVISYDPQGEMVSVVDRQLLLYRRFATVRWPWEELIEEVSSGEKAFE</sequence>